<evidence type="ECO:0000259" key="5">
    <source>
        <dbReference type="SMART" id="SM00919"/>
    </source>
</evidence>
<dbReference type="FunFam" id="3.40.50.10380:FF:000001">
    <property type="entry name" value="NAD-dependent malic enzyme"/>
    <property type="match status" value="1"/>
</dbReference>
<dbReference type="PRINTS" id="PR00072">
    <property type="entry name" value="MALOXRDTASE"/>
</dbReference>
<evidence type="ECO:0000313" key="7">
    <source>
        <dbReference type="EMBL" id="CAB4726098.1"/>
    </source>
</evidence>
<dbReference type="InterPro" id="IPR015884">
    <property type="entry name" value="Malic_enzyme_CS"/>
</dbReference>
<dbReference type="Gene3D" id="3.40.50.720">
    <property type="entry name" value="NAD(P)-binding Rossmann-like Domain"/>
    <property type="match status" value="1"/>
</dbReference>
<dbReference type="InterPro" id="IPR036291">
    <property type="entry name" value="NAD(P)-bd_dom_sf"/>
</dbReference>
<feature type="domain" description="Malic enzyme NAD-binding" evidence="5">
    <location>
        <begin position="280"/>
        <end position="539"/>
    </location>
</feature>
<protein>
    <submittedName>
        <fullName evidence="7">Unannotated protein</fullName>
    </submittedName>
</protein>
<dbReference type="AlphaFoldDB" id="A0A6J6RUU3"/>
<dbReference type="Gene3D" id="3.40.50.10380">
    <property type="entry name" value="Malic enzyme, N-terminal domain"/>
    <property type="match status" value="1"/>
</dbReference>
<dbReference type="GO" id="GO:0016616">
    <property type="term" value="F:oxidoreductase activity, acting on the CH-OH group of donors, NAD or NADP as acceptor"/>
    <property type="evidence" value="ECO:0007669"/>
    <property type="project" value="InterPro"/>
</dbReference>
<dbReference type="SMART" id="SM01274">
    <property type="entry name" value="malic"/>
    <property type="match status" value="1"/>
</dbReference>
<dbReference type="InterPro" id="IPR046346">
    <property type="entry name" value="Aminoacid_DH-like_N_sf"/>
</dbReference>
<evidence type="ECO:0000256" key="1">
    <source>
        <dbReference type="ARBA" id="ARBA00001936"/>
    </source>
</evidence>
<gene>
    <name evidence="7" type="ORF">UFOPK2766_00019</name>
</gene>
<dbReference type="PROSITE" id="PS00331">
    <property type="entry name" value="MALIC_ENZYMES"/>
    <property type="match status" value="1"/>
</dbReference>
<dbReference type="PANTHER" id="PTHR23406">
    <property type="entry name" value="MALIC ENZYME-RELATED"/>
    <property type="match status" value="1"/>
</dbReference>
<sequence length="570" mass="60638">MASRHFSIEQGADGSEYVKVHARGAEVLNNPQINRGPGFTVQERSELGLHGMLPTAVESLAEQVLRSYSEFLALETDIEKWVFLSGVQDTNEVLFYALLCEHVEEMLPIVYTPTVGTAIEQFSHMFRRPRGVYLNVKATEEIDRALAATGLGADDVDLIVASDAEAILGIGDWGVGGVDIAIGKLAVYTVAAGIDPTRVLAVGLDVGTNREELLTDPRYLGLKHARVRGEEYDNFIDTYVASASKRFPNAILHWEDFAAPQARGILARYGKELCTFDDDIQGTAAVGLACALSGVRVSGGSLTDQQIVIFGAGSAGVGIADLICLAMQQDGLSAKQAAGRIYLIDRPGLLTSEMDSLHSYQVPYAKDPSTVESWRSDQGKLGLAEVVANLHPTMLVGTSAQTGAFTQAIIESMHAGCERPIVLPMSNPTVLAEQTPANILAWTQGAALVATGSPFDPVELDGTRYRIGQANNALLFPGLGLGTIVCRAATMSEGMFLAGARALASLADPTDPTKGLLPQISQLREVSATVAVAVAEAAIAEGLNRVAVESPIEAVQEAIWSPTYLPIHVK</sequence>
<dbReference type="NCBIfam" id="NF010052">
    <property type="entry name" value="PRK13529.1"/>
    <property type="match status" value="1"/>
</dbReference>
<dbReference type="SUPFAM" id="SSF53223">
    <property type="entry name" value="Aminoacid dehydrogenase-like, N-terminal domain"/>
    <property type="match status" value="1"/>
</dbReference>
<keyword evidence="3" id="KW-0479">Metal-binding</keyword>
<dbReference type="InterPro" id="IPR012302">
    <property type="entry name" value="Malic_NAD-bd"/>
</dbReference>
<comment type="cofactor">
    <cofactor evidence="1">
        <name>Mn(2+)</name>
        <dbReference type="ChEBI" id="CHEBI:29035"/>
    </cofactor>
</comment>
<dbReference type="InterPro" id="IPR037062">
    <property type="entry name" value="Malic_N_dom_sf"/>
</dbReference>
<organism evidence="7">
    <name type="scientific">freshwater metagenome</name>
    <dbReference type="NCBI Taxonomy" id="449393"/>
    <lineage>
        <taxon>unclassified sequences</taxon>
        <taxon>metagenomes</taxon>
        <taxon>ecological metagenomes</taxon>
    </lineage>
</organism>
<evidence type="ECO:0000256" key="4">
    <source>
        <dbReference type="ARBA" id="ARBA00023027"/>
    </source>
</evidence>
<dbReference type="EMBL" id="CAEZYU010000001">
    <property type="protein sequence ID" value="CAB4726098.1"/>
    <property type="molecule type" value="Genomic_DNA"/>
</dbReference>
<reference evidence="7" key="1">
    <citation type="submission" date="2020-05" db="EMBL/GenBank/DDBJ databases">
        <authorList>
            <person name="Chiriac C."/>
            <person name="Salcher M."/>
            <person name="Ghai R."/>
            <person name="Kavagutti S V."/>
        </authorList>
    </citation>
    <scope>NUCLEOTIDE SEQUENCE</scope>
</reference>
<dbReference type="PIRSF" id="PIRSF000106">
    <property type="entry name" value="ME"/>
    <property type="match status" value="1"/>
</dbReference>
<keyword evidence="4" id="KW-0520">NAD</keyword>
<accession>A0A6J6RUU3</accession>
<dbReference type="InterPro" id="IPR001891">
    <property type="entry name" value="Malic_OxRdtase"/>
</dbReference>
<dbReference type="GO" id="GO:0006108">
    <property type="term" value="P:malate metabolic process"/>
    <property type="evidence" value="ECO:0007669"/>
    <property type="project" value="TreeGrafter"/>
</dbReference>
<evidence type="ECO:0000256" key="2">
    <source>
        <dbReference type="ARBA" id="ARBA00008785"/>
    </source>
</evidence>
<dbReference type="Pfam" id="PF03949">
    <property type="entry name" value="Malic_M"/>
    <property type="match status" value="1"/>
</dbReference>
<dbReference type="GO" id="GO:0004470">
    <property type="term" value="F:malic enzyme activity"/>
    <property type="evidence" value="ECO:0007669"/>
    <property type="project" value="InterPro"/>
</dbReference>
<proteinExistence type="inferred from homology"/>
<dbReference type="GO" id="GO:0005829">
    <property type="term" value="C:cytosol"/>
    <property type="evidence" value="ECO:0007669"/>
    <property type="project" value="TreeGrafter"/>
</dbReference>
<evidence type="ECO:0000259" key="6">
    <source>
        <dbReference type="SMART" id="SM01274"/>
    </source>
</evidence>
<dbReference type="GO" id="GO:0051287">
    <property type="term" value="F:NAD binding"/>
    <property type="evidence" value="ECO:0007669"/>
    <property type="project" value="InterPro"/>
</dbReference>
<dbReference type="InterPro" id="IPR012301">
    <property type="entry name" value="Malic_N_dom"/>
</dbReference>
<dbReference type="GO" id="GO:0046872">
    <property type="term" value="F:metal ion binding"/>
    <property type="evidence" value="ECO:0007669"/>
    <property type="project" value="UniProtKB-KW"/>
</dbReference>
<evidence type="ECO:0000256" key="3">
    <source>
        <dbReference type="ARBA" id="ARBA00022723"/>
    </source>
</evidence>
<name>A0A6J6RUU3_9ZZZZ</name>
<dbReference type="SMART" id="SM00919">
    <property type="entry name" value="Malic_M"/>
    <property type="match status" value="1"/>
</dbReference>
<dbReference type="Pfam" id="PF00390">
    <property type="entry name" value="malic"/>
    <property type="match status" value="1"/>
</dbReference>
<feature type="domain" description="Malic enzyme N-terminal" evidence="6">
    <location>
        <begin position="88"/>
        <end position="270"/>
    </location>
</feature>
<comment type="similarity">
    <text evidence="2">Belongs to the malic enzymes family.</text>
</comment>
<dbReference type="SUPFAM" id="SSF51735">
    <property type="entry name" value="NAD(P)-binding Rossmann-fold domains"/>
    <property type="match status" value="1"/>
</dbReference>
<dbReference type="PANTHER" id="PTHR23406:SF34">
    <property type="entry name" value="NAD-DEPENDENT MALIC ENZYME, MITOCHONDRIAL"/>
    <property type="match status" value="1"/>
</dbReference>